<proteinExistence type="predicted"/>
<reference evidence="3 4" key="1">
    <citation type="journal article" date="2011" name="Genome Biol. Evol.">
        <title>Integration of the genetic map and genome assembly of fugu facilitates insights into distinct features of genome evolution in teleosts and mammals.</title>
        <authorList>
            <person name="Kai W."/>
            <person name="Kikuchi K."/>
            <person name="Tohari S."/>
            <person name="Chew A.K."/>
            <person name="Tay A."/>
            <person name="Fujiwara A."/>
            <person name="Hosoya S."/>
            <person name="Suetake H."/>
            <person name="Naruse K."/>
            <person name="Brenner S."/>
            <person name="Suzuki Y."/>
            <person name="Venkatesh B."/>
        </authorList>
    </citation>
    <scope>NUCLEOTIDE SEQUENCE [LARGE SCALE GENOMIC DNA]</scope>
</reference>
<feature type="compositionally biased region" description="Low complexity" evidence="1">
    <location>
        <begin position="475"/>
        <end position="487"/>
    </location>
</feature>
<feature type="region of interest" description="Disordered" evidence="1">
    <location>
        <begin position="406"/>
        <end position="494"/>
    </location>
</feature>
<evidence type="ECO:0000313" key="4">
    <source>
        <dbReference type="Proteomes" id="UP000005226"/>
    </source>
</evidence>
<accession>A0A3B5K6W2</accession>
<feature type="compositionally biased region" description="Basic and acidic residues" evidence="1">
    <location>
        <begin position="425"/>
        <end position="434"/>
    </location>
</feature>
<dbReference type="SMART" id="SM00498">
    <property type="entry name" value="FH2"/>
    <property type="match status" value="1"/>
</dbReference>
<dbReference type="Ensembl" id="ENSTRUT00000052730.2">
    <property type="protein sequence ID" value="ENSTRUP00000051143.2"/>
    <property type="gene ID" value="ENSTRUG00000021598.2"/>
</dbReference>
<dbReference type="OMA" id="FGSCDIQ"/>
<gene>
    <name evidence="3" type="primary">fhdc3</name>
</gene>
<feature type="compositionally biased region" description="Acidic residues" evidence="1">
    <location>
        <begin position="533"/>
        <end position="542"/>
    </location>
</feature>
<dbReference type="InterPro" id="IPR042201">
    <property type="entry name" value="FH2_Formin_sf"/>
</dbReference>
<evidence type="ECO:0000259" key="2">
    <source>
        <dbReference type="PROSITE" id="PS51444"/>
    </source>
</evidence>
<evidence type="ECO:0000256" key="1">
    <source>
        <dbReference type="SAM" id="MobiDB-lite"/>
    </source>
</evidence>
<dbReference type="SUPFAM" id="SSF101447">
    <property type="entry name" value="Formin homology 2 domain (FH2 domain)"/>
    <property type="match status" value="1"/>
</dbReference>
<dbReference type="InParanoid" id="A0A3B5K6W2"/>
<feature type="compositionally biased region" description="Basic and acidic residues" evidence="1">
    <location>
        <begin position="449"/>
        <end position="470"/>
    </location>
</feature>
<evidence type="ECO:0000313" key="3">
    <source>
        <dbReference type="Ensembl" id="ENSTRUP00000051143.2"/>
    </source>
</evidence>
<organism evidence="3 4">
    <name type="scientific">Takifugu rubripes</name>
    <name type="common">Japanese pufferfish</name>
    <name type="synonym">Fugu rubripes</name>
    <dbReference type="NCBI Taxonomy" id="31033"/>
    <lineage>
        <taxon>Eukaryota</taxon>
        <taxon>Metazoa</taxon>
        <taxon>Chordata</taxon>
        <taxon>Craniata</taxon>
        <taxon>Vertebrata</taxon>
        <taxon>Euteleostomi</taxon>
        <taxon>Actinopterygii</taxon>
        <taxon>Neopterygii</taxon>
        <taxon>Teleostei</taxon>
        <taxon>Neoteleostei</taxon>
        <taxon>Acanthomorphata</taxon>
        <taxon>Eupercaria</taxon>
        <taxon>Tetraodontiformes</taxon>
        <taxon>Tetradontoidea</taxon>
        <taxon>Tetraodontidae</taxon>
        <taxon>Takifugu</taxon>
    </lineage>
</organism>
<feature type="domain" description="FH2" evidence="2">
    <location>
        <begin position="8"/>
        <end position="371"/>
    </location>
</feature>
<reference evidence="3" key="2">
    <citation type="submission" date="2025-08" db="UniProtKB">
        <authorList>
            <consortium name="Ensembl"/>
        </authorList>
    </citation>
    <scope>IDENTIFICATION</scope>
</reference>
<dbReference type="AlphaFoldDB" id="A0A3B5K6W2"/>
<dbReference type="GeneTree" id="ENSGT00940000155128"/>
<dbReference type="Proteomes" id="UP000005226">
    <property type="component" value="Chromosome 15"/>
</dbReference>
<sequence length="648" mass="71700">MHFGDFLISSGGGQRRSMKKLNWDTIPSHNVLGKVNVWTSKRPQRDLVLDIQAMEELFSHVDKAATLRISRRGGVKALDGLELFPLEHQVTILDAKKSMNIGIFLRHFKRRASPQVKQLLAFSGKLCVLPEADQFMVQLVKVPGYEEHLKTMVLREEFFPFMEEVKSSVAAMIKGANELLDCDDLHSVIRLVLKAGNYMNSGGYTANAIGFRMTSLLKLADTKANKPGMNLMHYVAKVSQGHCAAAPNGAGTGQLPPLTICKEEVIVDFYNEVKKVERVKVPSSRPSAFLKDMEVFLMAKLAEVEALVQELNALSGAVAEYFCEDPASFRLDECCSIFHSFCKRFAAAVQENQEREAAEQRRRRTDSLRVASKRHSIASYLGSQPDLERASLESTLHSFLSSVPEGLTRGRRSRLAPVDGSPSECKTKPVERTEAVACSKARAEKKRQKQPEDERKAGTSSKDDPEDSPRRSYGARTSPATPRTPRPTSRDYYFGHGGELGSPWTILSPVTSVHREARKGSQCRLSSGSRGDDLDDGVWDSDEAVHLPGSCNRNAVSPPYEDPLLDGPRPWGKPAGRSASVDESSQSLTSRFSLGELFQRSSELEVGKPNSSGLISFFRRIGGKTNKRGLALTVGGLILWKCCHFRMP</sequence>
<dbReference type="Gene3D" id="1.20.58.2220">
    <property type="entry name" value="Formin, FH2 domain"/>
    <property type="match status" value="2"/>
</dbReference>
<dbReference type="PANTHER" id="PTHR46345">
    <property type="entry name" value="INVERTED FORMIN-2"/>
    <property type="match status" value="1"/>
</dbReference>
<keyword evidence="4" id="KW-1185">Reference proteome</keyword>
<reference evidence="3" key="3">
    <citation type="submission" date="2025-09" db="UniProtKB">
        <authorList>
            <consortium name="Ensembl"/>
        </authorList>
    </citation>
    <scope>IDENTIFICATION</scope>
</reference>
<feature type="region of interest" description="Disordered" evidence="1">
    <location>
        <begin position="518"/>
        <end position="587"/>
    </location>
</feature>
<name>A0A3B5K6W2_TAKRU</name>
<protein>
    <submittedName>
        <fullName evidence="3">FH2 domain containing 3</fullName>
    </submittedName>
</protein>
<dbReference type="PANTHER" id="PTHR46345:SF7">
    <property type="entry name" value="FH2 DOMAIN CONTAINING 3-RELATED"/>
    <property type="match status" value="1"/>
</dbReference>
<dbReference type="InterPro" id="IPR015425">
    <property type="entry name" value="FH2_Formin"/>
</dbReference>
<dbReference type="Pfam" id="PF02181">
    <property type="entry name" value="FH2"/>
    <property type="match status" value="1"/>
</dbReference>
<dbReference type="PROSITE" id="PS51444">
    <property type="entry name" value="FH2"/>
    <property type="match status" value="1"/>
</dbReference>